<keyword evidence="7" id="KW-0812">Transmembrane</keyword>
<dbReference type="InterPro" id="IPR050553">
    <property type="entry name" value="Thioredoxin_ResA/DsbE_sf"/>
</dbReference>
<evidence type="ECO:0000256" key="5">
    <source>
        <dbReference type="ARBA" id="ARBA00023284"/>
    </source>
</evidence>
<accession>A0ABW4P9M8</accession>
<evidence type="ECO:0000256" key="7">
    <source>
        <dbReference type="SAM" id="Phobius"/>
    </source>
</evidence>
<evidence type="ECO:0000256" key="4">
    <source>
        <dbReference type="ARBA" id="ARBA00023157"/>
    </source>
</evidence>
<dbReference type="InterPro" id="IPR013766">
    <property type="entry name" value="Thioredoxin_domain"/>
</dbReference>
<feature type="region of interest" description="Disordered" evidence="6">
    <location>
        <begin position="34"/>
        <end position="56"/>
    </location>
</feature>
<feature type="domain" description="Thioredoxin" evidence="8">
    <location>
        <begin position="75"/>
        <end position="225"/>
    </location>
</feature>
<evidence type="ECO:0000313" key="9">
    <source>
        <dbReference type="EMBL" id="MFD1814721.1"/>
    </source>
</evidence>
<dbReference type="CDD" id="cd02966">
    <property type="entry name" value="TlpA_like_family"/>
    <property type="match status" value="1"/>
</dbReference>
<keyword evidence="2" id="KW-0201">Cytochrome c-type biogenesis</keyword>
<dbReference type="PANTHER" id="PTHR42852:SF6">
    <property type="entry name" value="THIOL:DISULFIDE INTERCHANGE PROTEIN DSBE"/>
    <property type="match status" value="1"/>
</dbReference>
<evidence type="ECO:0000256" key="6">
    <source>
        <dbReference type="SAM" id="MobiDB-lite"/>
    </source>
</evidence>
<proteinExistence type="predicted"/>
<reference evidence="10" key="1">
    <citation type="journal article" date="2019" name="Int. J. Syst. Evol. Microbiol.">
        <title>The Global Catalogue of Microorganisms (GCM) 10K type strain sequencing project: providing services to taxonomists for standard genome sequencing and annotation.</title>
        <authorList>
            <consortium name="The Broad Institute Genomics Platform"/>
            <consortium name="The Broad Institute Genome Sequencing Center for Infectious Disease"/>
            <person name="Wu L."/>
            <person name="Ma J."/>
        </authorList>
    </citation>
    <scope>NUCLEOTIDE SEQUENCE [LARGE SCALE GENOMIC DNA]</scope>
    <source>
        <strain evidence="10">DT72</strain>
    </source>
</reference>
<feature type="transmembrane region" description="Helical" evidence="7">
    <location>
        <begin position="12"/>
        <end position="29"/>
    </location>
</feature>
<evidence type="ECO:0000256" key="2">
    <source>
        <dbReference type="ARBA" id="ARBA00022748"/>
    </source>
</evidence>
<evidence type="ECO:0000313" key="10">
    <source>
        <dbReference type="Proteomes" id="UP001597286"/>
    </source>
</evidence>
<keyword evidence="7" id="KW-0472">Membrane</keyword>
<dbReference type="PANTHER" id="PTHR42852">
    <property type="entry name" value="THIOL:DISULFIDE INTERCHANGE PROTEIN DSBE"/>
    <property type="match status" value="1"/>
</dbReference>
<dbReference type="InterPro" id="IPR036249">
    <property type="entry name" value="Thioredoxin-like_sf"/>
</dbReference>
<name>A0ABW4P9M8_9NOCA</name>
<keyword evidence="7" id="KW-1133">Transmembrane helix</keyword>
<dbReference type="PROSITE" id="PS00194">
    <property type="entry name" value="THIOREDOXIN_1"/>
    <property type="match status" value="1"/>
</dbReference>
<dbReference type="EMBL" id="JBHUFB010000020">
    <property type="protein sequence ID" value="MFD1814721.1"/>
    <property type="molecule type" value="Genomic_DNA"/>
</dbReference>
<comment type="subcellular location">
    <subcellularLocation>
        <location evidence="1">Cell envelope</location>
    </subcellularLocation>
</comment>
<sequence length="228" mass="22796">MSPDVRISNTGRWTLAGVVVVLALVFAIWPRGGDESGTRDHSDLTTGASGTTAVERAPGDTDEALAAPRAAAGLQQCPTPAPGAVAAGPLAGIELGCLADGSRVDVGAALAGKPALVNLWAYWCGPCAKELPALDDYARRAGGAVTVLTAHEDPKEGNALAALTEYGVHLPGVQDGAGRIATAVGAPKVLPVSVLIRADGSVAAVLPQPFDSADEIAAAVSEHLGVAT</sequence>
<organism evidence="9 10">
    <name type="scientific">Rhodococcus gannanensis</name>
    <dbReference type="NCBI Taxonomy" id="1960308"/>
    <lineage>
        <taxon>Bacteria</taxon>
        <taxon>Bacillati</taxon>
        <taxon>Actinomycetota</taxon>
        <taxon>Actinomycetes</taxon>
        <taxon>Mycobacteriales</taxon>
        <taxon>Nocardiaceae</taxon>
        <taxon>Rhodococcus</taxon>
    </lineage>
</organism>
<dbReference type="InterPro" id="IPR017937">
    <property type="entry name" value="Thioredoxin_CS"/>
</dbReference>
<comment type="caution">
    <text evidence="9">The sequence shown here is derived from an EMBL/GenBank/DDBJ whole genome shotgun (WGS) entry which is preliminary data.</text>
</comment>
<dbReference type="RefSeq" id="WP_378487216.1">
    <property type="nucleotide sequence ID" value="NZ_JBHUFB010000020.1"/>
</dbReference>
<gene>
    <name evidence="9" type="ORF">ACFSJG_21090</name>
</gene>
<keyword evidence="10" id="KW-1185">Reference proteome</keyword>
<dbReference type="Gene3D" id="3.40.30.10">
    <property type="entry name" value="Glutaredoxin"/>
    <property type="match status" value="1"/>
</dbReference>
<dbReference type="PROSITE" id="PS51352">
    <property type="entry name" value="THIOREDOXIN_2"/>
    <property type="match status" value="1"/>
</dbReference>
<dbReference type="Pfam" id="PF08534">
    <property type="entry name" value="Redoxin"/>
    <property type="match status" value="1"/>
</dbReference>
<dbReference type="InterPro" id="IPR013740">
    <property type="entry name" value="Redoxin"/>
</dbReference>
<dbReference type="SUPFAM" id="SSF52833">
    <property type="entry name" value="Thioredoxin-like"/>
    <property type="match status" value="1"/>
</dbReference>
<feature type="compositionally biased region" description="Basic and acidic residues" evidence="6">
    <location>
        <begin position="34"/>
        <end position="43"/>
    </location>
</feature>
<evidence type="ECO:0000256" key="3">
    <source>
        <dbReference type="ARBA" id="ARBA00022968"/>
    </source>
</evidence>
<keyword evidence="4" id="KW-1015">Disulfide bond</keyword>
<dbReference type="Proteomes" id="UP001597286">
    <property type="component" value="Unassembled WGS sequence"/>
</dbReference>
<evidence type="ECO:0000259" key="8">
    <source>
        <dbReference type="PROSITE" id="PS51352"/>
    </source>
</evidence>
<keyword evidence="3" id="KW-0735">Signal-anchor</keyword>
<protein>
    <submittedName>
        <fullName evidence="9">TlpA family protein disulfide reductase</fullName>
    </submittedName>
</protein>
<evidence type="ECO:0000256" key="1">
    <source>
        <dbReference type="ARBA" id="ARBA00004196"/>
    </source>
</evidence>
<keyword evidence="5" id="KW-0676">Redox-active center</keyword>